<feature type="disulfide bond" evidence="2">
    <location>
        <begin position="9"/>
        <end position="82"/>
    </location>
</feature>
<gene>
    <name evidence="3" type="ORF">ABK905_16385</name>
</gene>
<dbReference type="Pfam" id="PF13995">
    <property type="entry name" value="YebF"/>
    <property type="match status" value="1"/>
</dbReference>
<organism evidence="3">
    <name type="scientific">Acerihabitans sp. KWT182</name>
    <dbReference type="NCBI Taxonomy" id="3157919"/>
    <lineage>
        <taxon>Bacteria</taxon>
        <taxon>Pseudomonadati</taxon>
        <taxon>Pseudomonadota</taxon>
        <taxon>Gammaproteobacteria</taxon>
        <taxon>Enterobacterales</taxon>
        <taxon>Pectobacteriaceae</taxon>
        <taxon>Acerihabitans</taxon>
    </lineage>
</organism>
<reference evidence="3" key="1">
    <citation type="submission" date="2024-06" db="EMBL/GenBank/DDBJ databases">
        <authorList>
            <person name="Coelho C."/>
            <person name="Bento M."/>
            <person name="Garcia E."/>
            <person name="Camelo A."/>
            <person name="Brandao I."/>
            <person name="Espirito Santo C."/>
            <person name="Trovao J."/>
            <person name="Verissimo A."/>
            <person name="Costa J."/>
            <person name="Tiago I."/>
        </authorList>
    </citation>
    <scope>NUCLEOTIDE SEQUENCE</scope>
    <source>
        <strain evidence="3">KWT182</strain>
    </source>
</reference>
<accession>A0AAU7Q5K5</accession>
<evidence type="ECO:0000256" key="1">
    <source>
        <dbReference type="ARBA" id="ARBA00023157"/>
    </source>
</evidence>
<name>A0AAU7Q5K5_9GAMM</name>
<dbReference type="Gene3D" id="3.10.450.300">
    <property type="entry name" value="YebF/Colicin-M immunity protein"/>
    <property type="match status" value="1"/>
</dbReference>
<evidence type="ECO:0000256" key="2">
    <source>
        <dbReference type="PROSITE-ProRule" id="PRU01323"/>
    </source>
</evidence>
<keyword evidence="1 2" id="KW-1015">Disulfide bond</keyword>
<dbReference type="AlphaFoldDB" id="A0AAU7Q5K5"/>
<protein>
    <submittedName>
        <fullName evidence="3">YebF family protein</fullName>
    </submittedName>
</protein>
<dbReference type="EMBL" id="CP157947">
    <property type="protein sequence ID" value="XBS68328.1"/>
    <property type="molecule type" value="Genomic_DNA"/>
</dbReference>
<sequence length="93" mass="10238">MQTFAVAPCPDLNAPQVAELIQQDYTQNRFPRFADDKQALGGDTIVAWINPEEVMGTGDNWQAPLKIRGQTADRSYGVALDCQKGVITYTLGH</sequence>
<dbReference type="PROSITE" id="PS51979">
    <property type="entry name" value="YEBF_CMI"/>
    <property type="match status" value="1"/>
</dbReference>
<dbReference type="InterPro" id="IPR038703">
    <property type="entry name" value="YebF/Cmi_sf"/>
</dbReference>
<evidence type="ECO:0000313" key="3">
    <source>
        <dbReference type="EMBL" id="XBS68328.1"/>
    </source>
</evidence>
<proteinExistence type="predicted"/>
<dbReference type="InterPro" id="IPR025603">
    <property type="entry name" value="YebF/ColM_immunity"/>
</dbReference>